<evidence type="ECO:0000313" key="2">
    <source>
        <dbReference type="EMBL" id="MCA0133685.1"/>
    </source>
</evidence>
<dbReference type="Proteomes" id="UP001198901">
    <property type="component" value="Unassembled WGS sequence"/>
</dbReference>
<organism evidence="2 3">
    <name type="scientific">Winogradskyella alexanderae</name>
    <dbReference type="NCBI Taxonomy" id="2877123"/>
    <lineage>
        <taxon>Bacteria</taxon>
        <taxon>Pseudomonadati</taxon>
        <taxon>Bacteroidota</taxon>
        <taxon>Flavobacteriia</taxon>
        <taxon>Flavobacteriales</taxon>
        <taxon>Flavobacteriaceae</taxon>
        <taxon>Winogradskyella</taxon>
    </lineage>
</organism>
<proteinExistence type="predicted"/>
<accession>A0ABS7XUH2</accession>
<feature type="chain" id="PRO_5047252725" evidence="1">
    <location>
        <begin position="22"/>
        <end position="251"/>
    </location>
</feature>
<protein>
    <submittedName>
        <fullName evidence="2">Uncharacterized protein</fullName>
    </submittedName>
</protein>
<keyword evidence="1" id="KW-0732">Signal</keyword>
<feature type="signal peptide" evidence="1">
    <location>
        <begin position="1"/>
        <end position="21"/>
    </location>
</feature>
<dbReference type="RefSeq" id="WP_224531211.1">
    <property type="nucleotide sequence ID" value="NZ_JAIUJR010000011.1"/>
</dbReference>
<reference evidence="3" key="1">
    <citation type="submission" date="2023-07" db="EMBL/GenBank/DDBJ databases">
        <authorList>
            <person name="Yue Y."/>
        </authorList>
    </citation>
    <scope>NUCLEOTIDE SEQUENCE [LARGE SCALE GENOMIC DNA]</scope>
    <source>
        <strain evidence="3">D23</strain>
    </source>
</reference>
<dbReference type="EMBL" id="JAIUJR010000011">
    <property type="protein sequence ID" value="MCA0133685.1"/>
    <property type="molecule type" value="Genomic_DNA"/>
</dbReference>
<keyword evidence="3" id="KW-1185">Reference proteome</keyword>
<sequence>MKTIKSILFCALALGSIQLNVMGQQMYHVHEDIVKPGMTAEYEAVLSEVGALLESNPIEDTNMMVFQSSSNHYFWISPIASMADLDKPSPVAKLAKKAGEDKVWPLFTRMDKCYDVERNYIITLDAELSYMPNGLTLTPEGEDYREHYKLYVTPSNRAVVKEKLEKIKAMFTKNNSKMHYRVYKSGFGTESEYYLVSVAAKDEMHMAEKGKAHEDLMGEDGKNMMFEMFQTILSIEEMEGYMRPDLAYTSN</sequence>
<evidence type="ECO:0000256" key="1">
    <source>
        <dbReference type="SAM" id="SignalP"/>
    </source>
</evidence>
<name>A0ABS7XUH2_9FLAO</name>
<gene>
    <name evidence="2" type="ORF">LBU54_13900</name>
</gene>
<evidence type="ECO:0000313" key="3">
    <source>
        <dbReference type="Proteomes" id="UP001198901"/>
    </source>
</evidence>
<comment type="caution">
    <text evidence="2">The sequence shown here is derived from an EMBL/GenBank/DDBJ whole genome shotgun (WGS) entry which is preliminary data.</text>
</comment>